<dbReference type="Proteomes" id="UP000647424">
    <property type="component" value="Unassembled WGS sequence"/>
</dbReference>
<gene>
    <name evidence="2" type="ORF">IC609_11195</name>
</gene>
<evidence type="ECO:0000313" key="2">
    <source>
        <dbReference type="EMBL" id="MBD8051115.1"/>
    </source>
</evidence>
<dbReference type="EMBL" id="JACYFT010000002">
    <property type="protein sequence ID" value="MBD8051115.1"/>
    <property type="molecule type" value="Genomic_DNA"/>
</dbReference>
<evidence type="ECO:0000256" key="1">
    <source>
        <dbReference type="SAM" id="MobiDB-lite"/>
    </source>
</evidence>
<accession>A0A927FKC3</accession>
<feature type="region of interest" description="Disordered" evidence="1">
    <location>
        <begin position="1"/>
        <end position="20"/>
    </location>
</feature>
<organism evidence="2 3">
    <name type="scientific">Limnohabitans radicicola</name>
    <dbReference type="NCBI Taxonomy" id="2771427"/>
    <lineage>
        <taxon>Bacteria</taxon>
        <taxon>Pseudomonadati</taxon>
        <taxon>Pseudomonadota</taxon>
        <taxon>Betaproteobacteria</taxon>
        <taxon>Burkholderiales</taxon>
        <taxon>Comamonadaceae</taxon>
        <taxon>Limnohabitans</taxon>
    </lineage>
</organism>
<reference evidence="2" key="1">
    <citation type="submission" date="2020-09" db="EMBL/GenBank/DDBJ databases">
        <title>Genome seq and assembly of Limnohabitants sp.</title>
        <authorList>
            <person name="Chhetri G."/>
        </authorList>
    </citation>
    <scope>NUCLEOTIDE SEQUENCE</scope>
    <source>
        <strain evidence="2">JUR4</strain>
    </source>
</reference>
<keyword evidence="3" id="KW-1185">Reference proteome</keyword>
<evidence type="ECO:0000313" key="3">
    <source>
        <dbReference type="Proteomes" id="UP000647424"/>
    </source>
</evidence>
<dbReference type="AlphaFoldDB" id="A0A927FKC3"/>
<protein>
    <submittedName>
        <fullName evidence="2">Uncharacterized protein</fullName>
    </submittedName>
</protein>
<sequence length="117" mass="12603">MADANMEVKMSTGHLPPRNPSQSLGSYVFEHLAEIEKLIGLGFYQDSICQQLNLVGFTPSIGTFKNSLARARARLKKQAIAGGQTPPQIPSSEMPVLRGNRLSADELAVLERGIPGA</sequence>
<name>A0A927FKC3_9BURK</name>
<comment type="caution">
    <text evidence="2">The sequence shown here is derived from an EMBL/GenBank/DDBJ whole genome shotgun (WGS) entry which is preliminary data.</text>
</comment>
<dbReference type="RefSeq" id="WP_191819573.1">
    <property type="nucleotide sequence ID" value="NZ_JACYFT010000002.1"/>
</dbReference>
<proteinExistence type="predicted"/>